<accession>A0A919S9C4</accession>
<dbReference type="Proteomes" id="UP000681340">
    <property type="component" value="Unassembled WGS sequence"/>
</dbReference>
<name>A0A919S9C4_9ACTN</name>
<dbReference type="RefSeq" id="WP_212988621.1">
    <property type="nucleotide sequence ID" value="NZ_BAABEA010000019.1"/>
</dbReference>
<gene>
    <name evidence="1" type="ORF">Aau02nite_26140</name>
</gene>
<proteinExistence type="predicted"/>
<protein>
    <submittedName>
        <fullName evidence="1">Uncharacterized protein</fullName>
    </submittedName>
</protein>
<dbReference type="AlphaFoldDB" id="A0A919S9C4"/>
<keyword evidence="2" id="KW-1185">Reference proteome</keyword>
<sequence length="148" mass="16659">MSRTPEVSGVEADDRTVGGLLAYQALIEIRALAGKPSRHPGTVNADEVLMEIRVLADRAHNLPLGPGPRGRWRAARARHAGPREQAMRARPMSYTWHTTGEQGRVWMLRHISEAGYRWTPPPPLPTSGRNADAWSFRRWLRALVARLR</sequence>
<dbReference type="EMBL" id="BOQL01000021">
    <property type="protein sequence ID" value="GIM67155.1"/>
    <property type="molecule type" value="Genomic_DNA"/>
</dbReference>
<organism evidence="1 2">
    <name type="scientific">Actinoplanes auranticolor</name>
    <dbReference type="NCBI Taxonomy" id="47988"/>
    <lineage>
        <taxon>Bacteria</taxon>
        <taxon>Bacillati</taxon>
        <taxon>Actinomycetota</taxon>
        <taxon>Actinomycetes</taxon>
        <taxon>Micromonosporales</taxon>
        <taxon>Micromonosporaceae</taxon>
        <taxon>Actinoplanes</taxon>
    </lineage>
</organism>
<reference evidence="1" key="1">
    <citation type="submission" date="2021-03" db="EMBL/GenBank/DDBJ databases">
        <title>Whole genome shotgun sequence of Actinoplanes auranticolor NBRC 12245.</title>
        <authorList>
            <person name="Komaki H."/>
            <person name="Tamura T."/>
        </authorList>
    </citation>
    <scope>NUCLEOTIDE SEQUENCE</scope>
    <source>
        <strain evidence="1">NBRC 12245</strain>
    </source>
</reference>
<comment type="caution">
    <text evidence="1">The sequence shown here is derived from an EMBL/GenBank/DDBJ whole genome shotgun (WGS) entry which is preliminary data.</text>
</comment>
<evidence type="ECO:0000313" key="2">
    <source>
        <dbReference type="Proteomes" id="UP000681340"/>
    </source>
</evidence>
<evidence type="ECO:0000313" key="1">
    <source>
        <dbReference type="EMBL" id="GIM67155.1"/>
    </source>
</evidence>